<keyword evidence="2" id="KW-0472">Membrane</keyword>
<feature type="transmembrane region" description="Helical" evidence="2">
    <location>
        <begin position="288"/>
        <end position="314"/>
    </location>
</feature>
<dbReference type="GeneID" id="98050310"/>
<reference evidence="3 4" key="1">
    <citation type="submission" date="2020-07" db="EMBL/GenBank/DDBJ databases">
        <title>Sequencing the genomes of 1000 actinobacteria strains.</title>
        <authorList>
            <person name="Klenk H.-P."/>
        </authorList>
    </citation>
    <scope>NUCLEOTIDE SEQUENCE [LARGE SCALE GENOMIC DNA]</scope>
    <source>
        <strain evidence="3 4">DSM 44749</strain>
    </source>
</reference>
<dbReference type="Proteomes" id="UP000549695">
    <property type="component" value="Unassembled WGS sequence"/>
</dbReference>
<feature type="compositionally biased region" description="Basic and acidic residues" evidence="1">
    <location>
        <begin position="1"/>
        <end position="11"/>
    </location>
</feature>
<feature type="transmembrane region" description="Helical" evidence="2">
    <location>
        <begin position="335"/>
        <end position="353"/>
    </location>
</feature>
<proteinExistence type="predicted"/>
<keyword evidence="4" id="KW-1185">Reference proteome</keyword>
<feature type="transmembrane region" description="Helical" evidence="2">
    <location>
        <begin position="246"/>
        <end position="268"/>
    </location>
</feature>
<evidence type="ECO:0008006" key="5">
    <source>
        <dbReference type="Google" id="ProtNLM"/>
    </source>
</evidence>
<evidence type="ECO:0000313" key="3">
    <source>
        <dbReference type="EMBL" id="NYG00199.1"/>
    </source>
</evidence>
<dbReference type="EMBL" id="JACCCZ010000001">
    <property type="protein sequence ID" value="NYG00199.1"/>
    <property type="molecule type" value="Genomic_DNA"/>
</dbReference>
<sequence length="380" mass="41235">MDGRVGERSPGRENGGSARDEPQRGRRVRVGLLADPGAPTDLARSLVPDLSAVLAEQVDETIEWVVSADTCEVPLDEQGRVPLESLAREQRARQEWDVVIVVTDLPRRLGTRPVATVVSDRARSGLVSLPGLGAVGVRRRAQRAVVHLVHALSGHARHARGRRPVDIPRWSPLRHVEGEDDTGAHLALVGLRGRLRLLAGMVRDNRPWRLVPYLSTATAAAAATGAYAIVTTTFWTMATSLSPLRLLLISVVAIIAMATWLITYNHLWDRPPDQDARAEAVLYNAVTAITMIIGVTCMYVLLYLAGLLAALALIDPGYFSAQLQRPISIGTYLKLVWLASSVGIVAGALGSSLESEEAVRNATYGRRELERQRGRAADST</sequence>
<dbReference type="AlphaFoldDB" id="A0A852VVV3"/>
<keyword evidence="2" id="KW-1133">Transmembrane helix</keyword>
<feature type="transmembrane region" description="Helical" evidence="2">
    <location>
        <begin position="210"/>
        <end position="234"/>
    </location>
</feature>
<protein>
    <recommendedName>
        <fullName evidence="5">5,10-methylene-tetrahydrofolate dehydrogenase</fullName>
    </recommendedName>
</protein>
<feature type="region of interest" description="Disordered" evidence="1">
    <location>
        <begin position="1"/>
        <end position="26"/>
    </location>
</feature>
<evidence type="ECO:0000313" key="4">
    <source>
        <dbReference type="Proteomes" id="UP000549695"/>
    </source>
</evidence>
<gene>
    <name evidence="3" type="ORF">HDA37_000484</name>
</gene>
<keyword evidence="2" id="KW-0812">Transmembrane</keyword>
<comment type="caution">
    <text evidence="3">The sequence shown here is derived from an EMBL/GenBank/DDBJ whole genome shotgun (WGS) entry which is preliminary data.</text>
</comment>
<name>A0A852VVV3_PSEA5</name>
<organism evidence="3 4">
    <name type="scientific">Pseudonocardia alni</name>
    <name type="common">Amycolata alni</name>
    <dbReference type="NCBI Taxonomy" id="33907"/>
    <lineage>
        <taxon>Bacteria</taxon>
        <taxon>Bacillati</taxon>
        <taxon>Actinomycetota</taxon>
        <taxon>Actinomycetes</taxon>
        <taxon>Pseudonocardiales</taxon>
        <taxon>Pseudonocardiaceae</taxon>
        <taxon>Pseudonocardia</taxon>
    </lineage>
</organism>
<accession>A0A852VVV3</accession>
<evidence type="ECO:0000256" key="2">
    <source>
        <dbReference type="SAM" id="Phobius"/>
    </source>
</evidence>
<dbReference type="RefSeq" id="WP_246352632.1">
    <property type="nucleotide sequence ID" value="NZ_BAAAJZ010000011.1"/>
</dbReference>
<evidence type="ECO:0000256" key="1">
    <source>
        <dbReference type="SAM" id="MobiDB-lite"/>
    </source>
</evidence>